<protein>
    <submittedName>
        <fullName evidence="1">Uncharacterized protein</fullName>
    </submittedName>
</protein>
<keyword evidence="2" id="KW-1185">Reference proteome</keyword>
<reference evidence="1" key="1">
    <citation type="submission" date="2025-08" db="UniProtKB">
        <authorList>
            <consortium name="Ensembl"/>
        </authorList>
    </citation>
    <scope>IDENTIFICATION</scope>
</reference>
<dbReference type="Ensembl" id="ENSSCAT00000012409.1">
    <property type="protein sequence ID" value="ENSSCAP00000010979.1"/>
    <property type="gene ID" value="ENSSCAG00000008274.1"/>
</dbReference>
<reference evidence="1" key="2">
    <citation type="submission" date="2025-09" db="UniProtKB">
        <authorList>
            <consortium name="Ensembl"/>
        </authorList>
    </citation>
    <scope>IDENTIFICATION</scope>
</reference>
<sequence>MRQDTFLHRETFVIATTDSTSLPLLTEGITRDLCGRLFLIKLAGKEMFSFILSQSIETSSSSGIAQGSPLKKNFHSLLPMVETHKTPD</sequence>
<dbReference type="Proteomes" id="UP000694409">
    <property type="component" value="Unassembled WGS sequence"/>
</dbReference>
<proteinExistence type="predicted"/>
<evidence type="ECO:0000313" key="2">
    <source>
        <dbReference type="Proteomes" id="UP000694409"/>
    </source>
</evidence>
<accession>A0A8C9N203</accession>
<name>A0A8C9N203_SERCA</name>
<dbReference type="AlphaFoldDB" id="A0A8C9N203"/>
<organism evidence="1 2">
    <name type="scientific">Serinus canaria</name>
    <name type="common">Island canary</name>
    <name type="synonym">Fringilla canaria</name>
    <dbReference type="NCBI Taxonomy" id="9135"/>
    <lineage>
        <taxon>Eukaryota</taxon>
        <taxon>Metazoa</taxon>
        <taxon>Chordata</taxon>
        <taxon>Craniata</taxon>
        <taxon>Vertebrata</taxon>
        <taxon>Euteleostomi</taxon>
        <taxon>Archelosauria</taxon>
        <taxon>Archosauria</taxon>
        <taxon>Dinosauria</taxon>
        <taxon>Saurischia</taxon>
        <taxon>Theropoda</taxon>
        <taxon>Coelurosauria</taxon>
        <taxon>Aves</taxon>
        <taxon>Neognathae</taxon>
        <taxon>Neoaves</taxon>
        <taxon>Telluraves</taxon>
        <taxon>Australaves</taxon>
        <taxon>Passeriformes</taxon>
        <taxon>Passeroidea</taxon>
        <taxon>Fringillidae</taxon>
        <taxon>Carduelinae</taxon>
        <taxon>Serinus</taxon>
    </lineage>
</organism>
<evidence type="ECO:0000313" key="1">
    <source>
        <dbReference type="Ensembl" id="ENSSCAP00000010979.1"/>
    </source>
</evidence>